<protein>
    <submittedName>
        <fullName evidence="1">Uncharacterized protein</fullName>
    </submittedName>
</protein>
<dbReference type="EMBL" id="KI276779">
    <property type="protein sequence ID" value="ESA21049.1"/>
    <property type="molecule type" value="Genomic_DNA"/>
</dbReference>
<evidence type="ECO:0000313" key="1">
    <source>
        <dbReference type="EMBL" id="ESA21049.1"/>
    </source>
</evidence>
<proteinExistence type="predicted"/>
<dbReference type="HOGENOM" id="CLU_2159710_0_0_1"/>
<reference evidence="1" key="1">
    <citation type="submission" date="2013-07" db="EMBL/GenBank/DDBJ databases">
        <title>The genome of an arbuscular mycorrhizal fungus provides insights into the evolution of the oldest plant symbiosis.</title>
        <authorList>
            <consortium name="DOE Joint Genome Institute"/>
            <person name="Tisserant E."/>
            <person name="Malbreil M."/>
            <person name="Kuo A."/>
            <person name="Kohler A."/>
            <person name="Symeonidi A."/>
            <person name="Balestrini R."/>
            <person name="Charron P."/>
            <person name="Duensing N."/>
            <person name="Frei-dit-Frey N."/>
            <person name="Gianinazzi-Pearson V."/>
            <person name="Gilbert B."/>
            <person name="Handa Y."/>
            <person name="Hijri M."/>
            <person name="Kaul R."/>
            <person name="Kawaguchi M."/>
            <person name="Krajinski F."/>
            <person name="Lammers P."/>
            <person name="Lapierre D."/>
            <person name="Masclaux F.G."/>
            <person name="Murat C."/>
            <person name="Morin E."/>
            <person name="Ndikumana S."/>
            <person name="Pagni M."/>
            <person name="Petitpierre D."/>
            <person name="Requena N."/>
            <person name="Rosikiewicz P."/>
            <person name="Riley R."/>
            <person name="Saito K."/>
            <person name="San Clemente H."/>
            <person name="Shapiro H."/>
            <person name="van Tuinen D."/>
            <person name="Becard G."/>
            <person name="Bonfante P."/>
            <person name="Paszkowski U."/>
            <person name="Shachar-Hill Y."/>
            <person name="Young J.P."/>
            <person name="Sanders I.R."/>
            <person name="Henrissat B."/>
            <person name="Rensing S.A."/>
            <person name="Grigoriev I.V."/>
            <person name="Corradi N."/>
            <person name="Roux C."/>
            <person name="Martin F."/>
        </authorList>
    </citation>
    <scope>NUCLEOTIDE SEQUENCE</scope>
    <source>
        <strain evidence="1">DAOM 197198</strain>
    </source>
</reference>
<gene>
    <name evidence="1" type="ORF">GLOINDRAFT_92076</name>
</gene>
<name>U9UKX8_RHIID</name>
<sequence length="111" mass="13283">MFQGKNTQTTTHPQENEKLFVLKNKVANTRKKWKNPCCKKSKKPSSVCQFESSLENTIAPYIAMIVVEWKSYLQRENNRGMYEEIIRKKFRSYLQTQIVAIDKRRKKTFEF</sequence>
<organism evidence="1">
    <name type="scientific">Rhizophagus irregularis (strain DAOM 181602 / DAOM 197198 / MUCL 43194)</name>
    <name type="common">Arbuscular mycorrhizal fungus</name>
    <name type="synonym">Glomus intraradices</name>
    <dbReference type="NCBI Taxonomy" id="747089"/>
    <lineage>
        <taxon>Eukaryota</taxon>
        <taxon>Fungi</taxon>
        <taxon>Fungi incertae sedis</taxon>
        <taxon>Mucoromycota</taxon>
        <taxon>Glomeromycotina</taxon>
        <taxon>Glomeromycetes</taxon>
        <taxon>Glomerales</taxon>
        <taxon>Glomeraceae</taxon>
        <taxon>Rhizophagus</taxon>
    </lineage>
</organism>
<dbReference type="AlphaFoldDB" id="U9UKX8"/>
<accession>U9UKX8</accession>